<accession>A0A936Z1S3</accession>
<dbReference type="EMBL" id="JAEQNE010000003">
    <property type="protein sequence ID" value="MBL0392757.1"/>
    <property type="molecule type" value="Genomic_DNA"/>
</dbReference>
<dbReference type="AlphaFoldDB" id="A0A936Z1S3"/>
<dbReference type="Proteomes" id="UP000599109">
    <property type="component" value="Unassembled WGS sequence"/>
</dbReference>
<organism evidence="1 2">
    <name type="scientific">Ramlibacter monticola</name>
    <dbReference type="NCBI Taxonomy" id="1926872"/>
    <lineage>
        <taxon>Bacteria</taxon>
        <taxon>Pseudomonadati</taxon>
        <taxon>Pseudomonadota</taxon>
        <taxon>Betaproteobacteria</taxon>
        <taxon>Burkholderiales</taxon>
        <taxon>Comamonadaceae</taxon>
        <taxon>Ramlibacter</taxon>
    </lineage>
</organism>
<reference evidence="1 2" key="1">
    <citation type="journal article" date="2017" name="Int. J. Syst. Evol. Microbiol.">
        <title>Ramlibacter monticola sp. nov., isolated from forest soil.</title>
        <authorList>
            <person name="Chaudhary D.K."/>
            <person name="Kim J."/>
        </authorList>
    </citation>
    <scope>NUCLEOTIDE SEQUENCE [LARGE SCALE GENOMIC DNA]</scope>
    <source>
        <strain evidence="1 2">KACC 19175</strain>
    </source>
</reference>
<dbReference type="RefSeq" id="WP_201675362.1">
    <property type="nucleotide sequence ID" value="NZ_JAEQNE010000003.1"/>
</dbReference>
<name>A0A936Z1S3_9BURK</name>
<evidence type="ECO:0000313" key="2">
    <source>
        <dbReference type="Proteomes" id="UP000599109"/>
    </source>
</evidence>
<evidence type="ECO:0000313" key="1">
    <source>
        <dbReference type="EMBL" id="MBL0392757.1"/>
    </source>
</evidence>
<protein>
    <submittedName>
        <fullName evidence="1">Uncharacterized protein</fullName>
    </submittedName>
</protein>
<comment type="caution">
    <text evidence="1">The sequence shown here is derived from an EMBL/GenBank/DDBJ whole genome shotgun (WGS) entry which is preliminary data.</text>
</comment>
<keyword evidence="2" id="KW-1185">Reference proteome</keyword>
<proteinExistence type="predicted"/>
<sequence length="213" mass="23280">MLQIADYGAKLLSHIAIAADKLSLGLLMDPEEVVRTVAPRYPDAVSNRWWVCGNLHRGMFAAAQAAPLRHLGKVILTPQGTKYLVLAQQAGAWQHRLMLQLAGRQMRDFLAASLDIGFELSLGCAGEEEGLLVQDCRFVSALLGEMDLQRETVPRMSPHLLRKEACMVASSLLSPSEVCVEELQVPHHVCVSIVASDELVAAVMESDRPDQGN</sequence>
<gene>
    <name evidence="1" type="ORF">JJ685_16595</name>
</gene>